<sequence>MKPSALANLASVLVLALSSGGAQAVTIKNYITSNNCGAGQFFECTDVAEGFCCVDRARTHYSSRFNGLPLLAFGNVHRSFSQCGTVVNTGFGLDVCVAGPTFQRISGATWQQMRALNGLGTIANYKPPGLKARDDNGTDADAAFEKEMQAAADEAKWRPKDKRSTTNPDGSCIVHPPDSMVLSDGHKFSLRSEMVPEEHRERLMDHLEANSALEDIEPELREYEIDHENLEVRRREIAGEV</sequence>
<proteinExistence type="predicted"/>
<evidence type="ECO:0000313" key="4">
    <source>
        <dbReference type="EMBL" id="KAK3317919.1"/>
    </source>
</evidence>
<protein>
    <submittedName>
        <fullName evidence="4">Uncharacterized protein</fullName>
    </submittedName>
</protein>
<reference evidence="4" key="1">
    <citation type="journal article" date="2023" name="Mol. Phylogenet. Evol.">
        <title>Genome-scale phylogeny and comparative genomics of the fungal order Sordariales.</title>
        <authorList>
            <person name="Hensen N."/>
            <person name="Bonometti L."/>
            <person name="Westerberg I."/>
            <person name="Brannstrom I.O."/>
            <person name="Guillou S."/>
            <person name="Cros-Aarteil S."/>
            <person name="Calhoun S."/>
            <person name="Haridas S."/>
            <person name="Kuo A."/>
            <person name="Mondo S."/>
            <person name="Pangilinan J."/>
            <person name="Riley R."/>
            <person name="LaButti K."/>
            <person name="Andreopoulos B."/>
            <person name="Lipzen A."/>
            <person name="Chen C."/>
            <person name="Yan M."/>
            <person name="Daum C."/>
            <person name="Ng V."/>
            <person name="Clum A."/>
            <person name="Steindorff A."/>
            <person name="Ohm R.A."/>
            <person name="Martin F."/>
            <person name="Silar P."/>
            <person name="Natvig D.O."/>
            <person name="Lalanne C."/>
            <person name="Gautier V."/>
            <person name="Ament-Velasquez S.L."/>
            <person name="Kruys A."/>
            <person name="Hutchinson M.I."/>
            <person name="Powell A.J."/>
            <person name="Barry K."/>
            <person name="Miller A.N."/>
            <person name="Grigoriev I.V."/>
            <person name="Debuchy R."/>
            <person name="Gladieux P."/>
            <person name="Hiltunen Thoren M."/>
            <person name="Johannesson H."/>
        </authorList>
    </citation>
    <scope>NUCLEOTIDE SEQUENCE</scope>
    <source>
        <strain evidence="4">CBS 118394</strain>
    </source>
</reference>
<feature type="signal peptide" evidence="3">
    <location>
        <begin position="1"/>
        <end position="24"/>
    </location>
</feature>
<evidence type="ECO:0000256" key="3">
    <source>
        <dbReference type="SAM" id="SignalP"/>
    </source>
</evidence>
<keyword evidence="1" id="KW-0175">Coiled coil</keyword>
<name>A0AAE0I3I8_9PEZI</name>
<dbReference type="AlphaFoldDB" id="A0AAE0I3I8"/>
<organism evidence="4 5">
    <name type="scientific">Apodospora peruviana</name>
    <dbReference type="NCBI Taxonomy" id="516989"/>
    <lineage>
        <taxon>Eukaryota</taxon>
        <taxon>Fungi</taxon>
        <taxon>Dikarya</taxon>
        <taxon>Ascomycota</taxon>
        <taxon>Pezizomycotina</taxon>
        <taxon>Sordariomycetes</taxon>
        <taxon>Sordariomycetidae</taxon>
        <taxon>Sordariales</taxon>
        <taxon>Lasiosphaeriaceae</taxon>
        <taxon>Apodospora</taxon>
    </lineage>
</organism>
<evidence type="ECO:0000256" key="2">
    <source>
        <dbReference type="SAM" id="MobiDB-lite"/>
    </source>
</evidence>
<feature type="chain" id="PRO_5042189650" evidence="3">
    <location>
        <begin position="25"/>
        <end position="241"/>
    </location>
</feature>
<keyword evidence="3" id="KW-0732">Signal</keyword>
<feature type="compositionally biased region" description="Basic and acidic residues" evidence="2">
    <location>
        <begin position="151"/>
        <end position="164"/>
    </location>
</feature>
<gene>
    <name evidence="4" type="ORF">B0H66DRAFT_532426</name>
</gene>
<dbReference type="Proteomes" id="UP001283341">
    <property type="component" value="Unassembled WGS sequence"/>
</dbReference>
<keyword evidence="5" id="KW-1185">Reference proteome</keyword>
<feature type="region of interest" description="Disordered" evidence="2">
    <location>
        <begin position="151"/>
        <end position="176"/>
    </location>
</feature>
<reference evidence="4" key="2">
    <citation type="submission" date="2023-06" db="EMBL/GenBank/DDBJ databases">
        <authorList>
            <consortium name="Lawrence Berkeley National Laboratory"/>
            <person name="Haridas S."/>
            <person name="Hensen N."/>
            <person name="Bonometti L."/>
            <person name="Westerberg I."/>
            <person name="Brannstrom I.O."/>
            <person name="Guillou S."/>
            <person name="Cros-Aarteil S."/>
            <person name="Calhoun S."/>
            <person name="Kuo A."/>
            <person name="Mondo S."/>
            <person name="Pangilinan J."/>
            <person name="Riley R."/>
            <person name="Labutti K."/>
            <person name="Andreopoulos B."/>
            <person name="Lipzen A."/>
            <person name="Chen C."/>
            <person name="Yanf M."/>
            <person name="Daum C."/>
            <person name="Ng V."/>
            <person name="Clum A."/>
            <person name="Steindorff A."/>
            <person name="Ohm R."/>
            <person name="Martin F."/>
            <person name="Silar P."/>
            <person name="Natvig D."/>
            <person name="Lalanne C."/>
            <person name="Gautier V."/>
            <person name="Ament-Velasquez S.L."/>
            <person name="Kruys A."/>
            <person name="Hutchinson M.I."/>
            <person name="Powell A.J."/>
            <person name="Barry K."/>
            <person name="Miller A.N."/>
            <person name="Grigoriev I.V."/>
            <person name="Debuchy R."/>
            <person name="Gladieux P."/>
            <person name="Thoren M.H."/>
            <person name="Johannesson H."/>
        </authorList>
    </citation>
    <scope>NUCLEOTIDE SEQUENCE</scope>
    <source>
        <strain evidence="4">CBS 118394</strain>
    </source>
</reference>
<accession>A0AAE0I3I8</accession>
<evidence type="ECO:0000256" key="1">
    <source>
        <dbReference type="SAM" id="Coils"/>
    </source>
</evidence>
<dbReference type="EMBL" id="JAUEDM010000004">
    <property type="protein sequence ID" value="KAK3317919.1"/>
    <property type="molecule type" value="Genomic_DNA"/>
</dbReference>
<comment type="caution">
    <text evidence="4">The sequence shown here is derived from an EMBL/GenBank/DDBJ whole genome shotgun (WGS) entry which is preliminary data.</text>
</comment>
<evidence type="ECO:0000313" key="5">
    <source>
        <dbReference type="Proteomes" id="UP001283341"/>
    </source>
</evidence>
<feature type="coiled-coil region" evidence="1">
    <location>
        <begin position="213"/>
        <end position="240"/>
    </location>
</feature>